<dbReference type="EC" id="2.7.11.1" evidence="2"/>
<dbReference type="Proteomes" id="UP000594263">
    <property type="component" value="Unplaced"/>
</dbReference>
<name>A0A7N0UPJ8_KALFE</name>
<feature type="binding site" evidence="13">
    <location>
        <position position="248"/>
    </location>
    <ligand>
        <name>ATP</name>
        <dbReference type="ChEBI" id="CHEBI:30616"/>
    </ligand>
</feature>
<dbReference type="PROSITE" id="PS50011">
    <property type="entry name" value="PROTEIN_KINASE_DOM"/>
    <property type="match status" value="1"/>
</dbReference>
<sequence length="536" mass="59456">MMEGFVVDSSPSPTLNDSCEVAKQKLKRDFVLVRSHNILVRSNNLRVPEPVVHRDLDAIDEDNEEEDDVVLGEDGALKLKAEVAEDGDEEDSAAVLSKGGKCGDESMSKGSDEENRQSYESEPDTPKSNNSSDSDQSAKHSKSPPRHSFFKSLKMKSSKTGLHFHFQPLPSLGVSKRVKKVKEARDDAVQLPQSDGGLCHFRYAWKNFTLSDLQNATDNFSQENLIGEGGYSRVYKGKLENGTLVAVKRLTGGTSQEDEMTADFLSELGIMVHLHHPNIAQLIGYGVEGGMYLVLHLSPHGSLAALLRGSKEKLNWDVRFKIAVGTAEGLLYLHEGCQRRIIHKDIKAANILLTEDFEPKISDYGLAKWLPEQWTHHVVSNIEGTFGYLPPEFFMNGIVDEKTDVYAYGVVLLELLTGRLAMDDPQKSLVMWAKPLIEKNSIDELVDPSISGPFNPEQLNRVILTAALCTHHCPDERPQMNQVVEMLSGNASSLDLAKQILSRSAPRTVSEQLFIEDDCISMDCHEDDVLKATISL</sequence>
<feature type="compositionally biased region" description="Polar residues" evidence="14">
    <location>
        <begin position="126"/>
        <end position="135"/>
    </location>
</feature>
<evidence type="ECO:0000313" key="16">
    <source>
        <dbReference type="EnsemblPlants" id="Kaladp0076s0233.1.v1.1"/>
    </source>
</evidence>
<keyword evidence="4" id="KW-0723">Serine/threonine-protein kinase</keyword>
<dbReference type="InterPro" id="IPR008271">
    <property type="entry name" value="Ser/Thr_kinase_AS"/>
</dbReference>
<dbReference type="FunFam" id="1.10.510.10:FF:000335">
    <property type="entry name" value="receptor-like cytosolic serine/threonine-protein kinase RBK2"/>
    <property type="match status" value="1"/>
</dbReference>
<reference evidence="16" key="1">
    <citation type="submission" date="2021-01" db="UniProtKB">
        <authorList>
            <consortium name="EnsemblPlants"/>
        </authorList>
    </citation>
    <scope>IDENTIFICATION</scope>
</reference>
<dbReference type="Gramene" id="Kaladp0076s0233.1.v1.1">
    <property type="protein sequence ID" value="Kaladp0076s0233.1.v1.1"/>
    <property type="gene ID" value="Kaladp0076s0233.v1.1"/>
</dbReference>
<feature type="domain" description="Protein kinase" evidence="15">
    <location>
        <begin position="220"/>
        <end position="494"/>
    </location>
</feature>
<keyword evidence="17" id="KW-1185">Reference proteome</keyword>
<keyword evidence="8" id="KW-0418">Kinase</keyword>
<keyword evidence="9 13" id="KW-0067">ATP-binding</keyword>
<dbReference type="InterPro" id="IPR001245">
    <property type="entry name" value="Ser-Thr/Tyr_kinase_cat_dom"/>
</dbReference>
<dbReference type="GO" id="GO:0051020">
    <property type="term" value="F:GTPase binding"/>
    <property type="evidence" value="ECO:0007669"/>
    <property type="project" value="UniProtKB-ARBA"/>
</dbReference>
<evidence type="ECO:0000256" key="3">
    <source>
        <dbReference type="ARBA" id="ARBA00022490"/>
    </source>
</evidence>
<evidence type="ECO:0000256" key="4">
    <source>
        <dbReference type="ARBA" id="ARBA00022527"/>
    </source>
</evidence>
<keyword evidence="5" id="KW-0597">Phosphoprotein</keyword>
<evidence type="ECO:0000256" key="12">
    <source>
        <dbReference type="ARBA" id="ARBA00063228"/>
    </source>
</evidence>
<evidence type="ECO:0000256" key="14">
    <source>
        <dbReference type="SAM" id="MobiDB-lite"/>
    </source>
</evidence>
<evidence type="ECO:0000256" key="1">
    <source>
        <dbReference type="ARBA" id="ARBA00004496"/>
    </source>
</evidence>
<evidence type="ECO:0000256" key="13">
    <source>
        <dbReference type="PROSITE-ProRule" id="PRU10141"/>
    </source>
</evidence>
<protein>
    <recommendedName>
        <fullName evidence="2">non-specific serine/threonine protein kinase</fullName>
        <ecNumber evidence="2">2.7.11.1</ecNumber>
    </recommendedName>
</protein>
<keyword evidence="7 13" id="KW-0547">Nucleotide-binding</keyword>
<feature type="region of interest" description="Disordered" evidence="14">
    <location>
        <begin position="83"/>
        <end position="149"/>
    </location>
</feature>
<evidence type="ECO:0000256" key="9">
    <source>
        <dbReference type="ARBA" id="ARBA00022840"/>
    </source>
</evidence>
<dbReference type="PANTHER" id="PTHR47987:SF13">
    <property type="entry name" value="RECEPTOR-LIKE CYTOSOLIC SERINE_THREONINE-PROTEIN KINASE RBK2"/>
    <property type="match status" value="1"/>
</dbReference>
<dbReference type="Gene3D" id="3.30.200.20">
    <property type="entry name" value="Phosphorylase Kinase, domain 1"/>
    <property type="match status" value="1"/>
</dbReference>
<evidence type="ECO:0000259" key="15">
    <source>
        <dbReference type="PROSITE" id="PS50011"/>
    </source>
</evidence>
<evidence type="ECO:0000313" key="17">
    <source>
        <dbReference type="Proteomes" id="UP000594263"/>
    </source>
</evidence>
<comment type="subcellular location">
    <subcellularLocation>
        <location evidence="1">Cytoplasm</location>
    </subcellularLocation>
</comment>
<dbReference type="GO" id="GO:0004674">
    <property type="term" value="F:protein serine/threonine kinase activity"/>
    <property type="evidence" value="ECO:0007669"/>
    <property type="project" value="UniProtKB-KW"/>
</dbReference>
<evidence type="ECO:0000256" key="10">
    <source>
        <dbReference type="ARBA" id="ARBA00047899"/>
    </source>
</evidence>
<comment type="subunit">
    <text evidence="12">Interacts with ARAC5 and ARAC10.</text>
</comment>
<dbReference type="InterPro" id="IPR011009">
    <property type="entry name" value="Kinase-like_dom_sf"/>
</dbReference>
<dbReference type="Pfam" id="PF07714">
    <property type="entry name" value="PK_Tyr_Ser-Thr"/>
    <property type="match status" value="1"/>
</dbReference>
<evidence type="ECO:0000256" key="5">
    <source>
        <dbReference type="ARBA" id="ARBA00022553"/>
    </source>
</evidence>
<keyword evidence="6" id="KW-0808">Transferase</keyword>
<dbReference type="Gene3D" id="1.10.510.10">
    <property type="entry name" value="Transferase(Phosphotransferase) domain 1"/>
    <property type="match status" value="1"/>
</dbReference>
<dbReference type="PROSITE" id="PS00107">
    <property type="entry name" value="PROTEIN_KINASE_ATP"/>
    <property type="match status" value="1"/>
</dbReference>
<dbReference type="EnsemblPlants" id="Kaladp0076s0233.1.v1.1">
    <property type="protein sequence ID" value="Kaladp0076s0233.1.v1.1"/>
    <property type="gene ID" value="Kaladp0076s0233.v1.1"/>
</dbReference>
<dbReference type="SMART" id="SM00220">
    <property type="entry name" value="S_TKc"/>
    <property type="match status" value="1"/>
</dbReference>
<dbReference type="PANTHER" id="PTHR47987">
    <property type="entry name" value="OS08G0249100 PROTEIN"/>
    <property type="match status" value="1"/>
</dbReference>
<comment type="catalytic activity">
    <reaction evidence="10">
        <text>L-threonyl-[protein] + ATP = O-phospho-L-threonyl-[protein] + ADP + H(+)</text>
        <dbReference type="Rhea" id="RHEA:46608"/>
        <dbReference type="Rhea" id="RHEA-COMP:11060"/>
        <dbReference type="Rhea" id="RHEA-COMP:11605"/>
        <dbReference type="ChEBI" id="CHEBI:15378"/>
        <dbReference type="ChEBI" id="CHEBI:30013"/>
        <dbReference type="ChEBI" id="CHEBI:30616"/>
        <dbReference type="ChEBI" id="CHEBI:61977"/>
        <dbReference type="ChEBI" id="CHEBI:456216"/>
        <dbReference type="EC" id="2.7.11.1"/>
    </reaction>
</comment>
<comment type="catalytic activity">
    <reaction evidence="11">
        <text>L-seryl-[protein] + ATP = O-phospho-L-seryl-[protein] + ADP + H(+)</text>
        <dbReference type="Rhea" id="RHEA:17989"/>
        <dbReference type="Rhea" id="RHEA-COMP:9863"/>
        <dbReference type="Rhea" id="RHEA-COMP:11604"/>
        <dbReference type="ChEBI" id="CHEBI:15378"/>
        <dbReference type="ChEBI" id="CHEBI:29999"/>
        <dbReference type="ChEBI" id="CHEBI:30616"/>
        <dbReference type="ChEBI" id="CHEBI:83421"/>
        <dbReference type="ChEBI" id="CHEBI:456216"/>
        <dbReference type="EC" id="2.7.11.1"/>
    </reaction>
</comment>
<evidence type="ECO:0000256" key="2">
    <source>
        <dbReference type="ARBA" id="ARBA00012513"/>
    </source>
</evidence>
<dbReference type="PROSITE" id="PS00108">
    <property type="entry name" value="PROTEIN_KINASE_ST"/>
    <property type="match status" value="1"/>
</dbReference>
<evidence type="ECO:0000256" key="11">
    <source>
        <dbReference type="ARBA" id="ARBA00048679"/>
    </source>
</evidence>
<dbReference type="GO" id="GO:0005737">
    <property type="term" value="C:cytoplasm"/>
    <property type="evidence" value="ECO:0007669"/>
    <property type="project" value="UniProtKB-SubCell"/>
</dbReference>
<dbReference type="GO" id="GO:0005524">
    <property type="term" value="F:ATP binding"/>
    <property type="evidence" value="ECO:0007669"/>
    <property type="project" value="UniProtKB-UniRule"/>
</dbReference>
<keyword evidence="3" id="KW-0963">Cytoplasm</keyword>
<evidence type="ECO:0000256" key="8">
    <source>
        <dbReference type="ARBA" id="ARBA00022777"/>
    </source>
</evidence>
<dbReference type="InterPro" id="IPR000719">
    <property type="entry name" value="Prot_kinase_dom"/>
</dbReference>
<dbReference type="InterPro" id="IPR017441">
    <property type="entry name" value="Protein_kinase_ATP_BS"/>
</dbReference>
<evidence type="ECO:0000256" key="7">
    <source>
        <dbReference type="ARBA" id="ARBA00022741"/>
    </source>
</evidence>
<organism evidence="16 17">
    <name type="scientific">Kalanchoe fedtschenkoi</name>
    <name type="common">Lavender scallops</name>
    <name type="synonym">South American air plant</name>
    <dbReference type="NCBI Taxonomy" id="63787"/>
    <lineage>
        <taxon>Eukaryota</taxon>
        <taxon>Viridiplantae</taxon>
        <taxon>Streptophyta</taxon>
        <taxon>Embryophyta</taxon>
        <taxon>Tracheophyta</taxon>
        <taxon>Spermatophyta</taxon>
        <taxon>Magnoliopsida</taxon>
        <taxon>eudicotyledons</taxon>
        <taxon>Gunneridae</taxon>
        <taxon>Pentapetalae</taxon>
        <taxon>Saxifragales</taxon>
        <taxon>Crassulaceae</taxon>
        <taxon>Kalanchoe</taxon>
    </lineage>
</organism>
<proteinExistence type="predicted"/>
<evidence type="ECO:0000256" key="6">
    <source>
        <dbReference type="ARBA" id="ARBA00022679"/>
    </source>
</evidence>
<feature type="compositionally biased region" description="Basic and acidic residues" evidence="14">
    <location>
        <begin position="101"/>
        <end position="119"/>
    </location>
</feature>
<feature type="compositionally biased region" description="Basic residues" evidence="14">
    <location>
        <begin position="139"/>
        <end position="149"/>
    </location>
</feature>
<dbReference type="SUPFAM" id="SSF56112">
    <property type="entry name" value="Protein kinase-like (PK-like)"/>
    <property type="match status" value="1"/>
</dbReference>
<accession>A0A7N0UPJ8</accession>
<dbReference type="InterPro" id="IPR046958">
    <property type="entry name" value="RBK1/2/STUNTED"/>
</dbReference>
<dbReference type="AlphaFoldDB" id="A0A7N0UPJ8"/>